<dbReference type="Proteomes" id="UP001595791">
    <property type="component" value="Unassembled WGS sequence"/>
</dbReference>
<evidence type="ECO:0000313" key="1">
    <source>
        <dbReference type="EMBL" id="MFC4161986.1"/>
    </source>
</evidence>
<keyword evidence="2" id="KW-1185">Reference proteome</keyword>
<gene>
    <name evidence="1" type="ORF">ACFOW7_21860</name>
</gene>
<accession>A0ABV8MYC0</accession>
<comment type="caution">
    <text evidence="1">The sequence shown here is derived from an EMBL/GenBank/DDBJ whole genome shotgun (WGS) entry which is preliminary data.</text>
</comment>
<evidence type="ECO:0000313" key="2">
    <source>
        <dbReference type="Proteomes" id="UP001595791"/>
    </source>
</evidence>
<dbReference type="RefSeq" id="WP_378168718.1">
    <property type="nucleotide sequence ID" value="NZ_JBHSBU010000004.1"/>
</dbReference>
<proteinExistence type="predicted"/>
<protein>
    <submittedName>
        <fullName evidence="1">Uncharacterized protein</fullName>
    </submittedName>
</protein>
<dbReference type="EMBL" id="JBHSBU010000004">
    <property type="protein sequence ID" value="MFC4161986.1"/>
    <property type="molecule type" value="Genomic_DNA"/>
</dbReference>
<sequence length="104" mass="11754">MPYTTCIVANDTAAHLAALSTADTLETDTDAKLADMWLDALADDELFDDWLSNHFSDEIQTQFRRLARASTPQAIANAQAELEALFKRDMRDEAERRVLSSYDR</sequence>
<reference evidence="2" key="1">
    <citation type="journal article" date="2019" name="Int. J. Syst. Evol. Microbiol.">
        <title>The Global Catalogue of Microorganisms (GCM) 10K type strain sequencing project: providing services to taxonomists for standard genome sequencing and annotation.</title>
        <authorList>
            <consortium name="The Broad Institute Genomics Platform"/>
            <consortium name="The Broad Institute Genome Sequencing Center for Infectious Disease"/>
            <person name="Wu L."/>
            <person name="Ma J."/>
        </authorList>
    </citation>
    <scope>NUCLEOTIDE SEQUENCE [LARGE SCALE GENOMIC DNA]</scope>
    <source>
        <strain evidence="2">LMG 29894</strain>
    </source>
</reference>
<name>A0ABV8MYC0_9NEIS</name>
<organism evidence="1 2">
    <name type="scientific">Chitinimonas lacunae</name>
    <dbReference type="NCBI Taxonomy" id="1963018"/>
    <lineage>
        <taxon>Bacteria</taxon>
        <taxon>Pseudomonadati</taxon>
        <taxon>Pseudomonadota</taxon>
        <taxon>Betaproteobacteria</taxon>
        <taxon>Neisseriales</taxon>
        <taxon>Chitinibacteraceae</taxon>
        <taxon>Chitinimonas</taxon>
    </lineage>
</organism>